<sequence>MNSPALAAGNKLQPELNDALNSGLAIRPNALSKTDEDVPRKPLKPFPTWLRLKLCVVVVTTLFLTTMIETGAHAGEPAAADANIVQRENARQGSTDWQLTRVRLDRSDGCRSPAIEGYCSKQSVAAGETLQIMVSTDPAESFQIEIFRTGYYGGRGARLMTTLGPFAGKAQPVPKPDERTMHECQWEPSTELTIPDDWPSGVYLGRLTTLPPAAERPYWQSYVIFIVRDARPADILFQCSDNTWQAYNGWPYKSSVYTHPKGNQGPWADVSFDRPYGREAQYTSVVNDPLSVGSGGYLTFEFPMVYWLEQQGYDVSYCSNSDLLTPERGQQCKAFLSVGHDEYWDIRQYNSVVAMRDAGVNLMFFSGNSVCWVTPLTSAADGRPNRIMFRGGPYGGDYKWAQQREQQHGPFPHRGPDEGYLMGARNSSPVNGGGDWICTKPDHWVFEGTGMKQGDRIPGLIGWEYHGDPPSDLPGLEIVGQGTAWQGGTNPSPWTATIYPGPKDNFVFNAATIFWSQGLSMPPGHTLPWSHWSRPHGPDSRVQQITRNLLSRAGCRQGESTPVDRAEN</sequence>
<evidence type="ECO:0000313" key="3">
    <source>
        <dbReference type="Proteomes" id="UP000320176"/>
    </source>
</evidence>
<accession>A0A5C5ZZJ6</accession>
<dbReference type="EMBL" id="SJPN01000014">
    <property type="protein sequence ID" value="TWT91763.1"/>
    <property type="molecule type" value="Genomic_DNA"/>
</dbReference>
<comment type="caution">
    <text evidence="2">The sequence shown here is derived from an EMBL/GenBank/DDBJ whole genome shotgun (WGS) entry which is preliminary data.</text>
</comment>
<organism evidence="2 3">
    <name type="scientific">Stieleria varia</name>
    <dbReference type="NCBI Taxonomy" id="2528005"/>
    <lineage>
        <taxon>Bacteria</taxon>
        <taxon>Pseudomonadati</taxon>
        <taxon>Planctomycetota</taxon>
        <taxon>Planctomycetia</taxon>
        <taxon>Pirellulales</taxon>
        <taxon>Pirellulaceae</taxon>
        <taxon>Stieleria</taxon>
    </lineage>
</organism>
<feature type="domain" description="N,N-dimethylformamidase beta subunit-like C-terminal" evidence="1">
    <location>
        <begin position="144"/>
        <end position="520"/>
    </location>
</feature>
<evidence type="ECO:0000313" key="2">
    <source>
        <dbReference type="EMBL" id="TWT91763.1"/>
    </source>
</evidence>
<gene>
    <name evidence="2" type="ORF">Pla52n_65130</name>
</gene>
<keyword evidence="3" id="KW-1185">Reference proteome</keyword>
<evidence type="ECO:0000259" key="1">
    <source>
        <dbReference type="Pfam" id="PF20254"/>
    </source>
</evidence>
<dbReference type="Proteomes" id="UP000320176">
    <property type="component" value="Unassembled WGS sequence"/>
</dbReference>
<reference evidence="2 3" key="1">
    <citation type="submission" date="2019-02" db="EMBL/GenBank/DDBJ databases">
        <title>Deep-cultivation of Planctomycetes and their phenomic and genomic characterization uncovers novel biology.</title>
        <authorList>
            <person name="Wiegand S."/>
            <person name="Jogler M."/>
            <person name="Boedeker C."/>
            <person name="Pinto D."/>
            <person name="Vollmers J."/>
            <person name="Rivas-Marin E."/>
            <person name="Kohn T."/>
            <person name="Peeters S.H."/>
            <person name="Heuer A."/>
            <person name="Rast P."/>
            <person name="Oberbeckmann S."/>
            <person name="Bunk B."/>
            <person name="Jeske O."/>
            <person name="Meyerdierks A."/>
            <person name="Storesund J.E."/>
            <person name="Kallscheuer N."/>
            <person name="Luecker S."/>
            <person name="Lage O.M."/>
            <person name="Pohl T."/>
            <person name="Merkel B.J."/>
            <person name="Hornburger P."/>
            <person name="Mueller R.-W."/>
            <person name="Bruemmer F."/>
            <person name="Labrenz M."/>
            <person name="Spormann A.M."/>
            <person name="Op Den Camp H."/>
            <person name="Overmann J."/>
            <person name="Amann R."/>
            <person name="Jetten M.S.M."/>
            <person name="Mascher T."/>
            <person name="Medema M.H."/>
            <person name="Devos D.P."/>
            <person name="Kaster A.-K."/>
            <person name="Ovreas L."/>
            <person name="Rohde M."/>
            <person name="Galperin M.Y."/>
            <person name="Jogler C."/>
        </authorList>
    </citation>
    <scope>NUCLEOTIDE SEQUENCE [LARGE SCALE GENOMIC DNA]</scope>
    <source>
        <strain evidence="2 3">Pla52n</strain>
    </source>
</reference>
<name>A0A5C5ZZJ6_9BACT</name>
<protein>
    <recommendedName>
        <fullName evidence="1">N,N-dimethylformamidase beta subunit-like C-terminal domain-containing protein</fullName>
    </recommendedName>
</protein>
<dbReference type="InterPro" id="IPR046540">
    <property type="entry name" value="DMFA2_C"/>
</dbReference>
<dbReference type="AlphaFoldDB" id="A0A5C5ZZJ6"/>
<proteinExistence type="predicted"/>
<dbReference type="Pfam" id="PF20254">
    <property type="entry name" value="DMFA2_C"/>
    <property type="match status" value="1"/>
</dbReference>